<gene>
    <name evidence="1" type="ORF">BWR22_14095</name>
</gene>
<sequence length="320" mass="37904">MKITIISLDNWGFNSYIEKNLIAKGIETTSINFNDFTYKYPTVFHRIFNFFLKNLTKKNLKEIHLKKQINDRIESLPKQDKILVIKSDFLNLETLLQLKSKTNELITFINDSISRYPKIKKNINLFDKVFSFENKDCKKHGFTKINNFIYTCLDTKENHPIEYQAFNISSIDKRKKSTSFFADYFNTHNISFKIIVFSLKPAEELKSKGIVIIKKPYSISQMLDYLKKCKVVLDLQRPKQQGLSFRVFESLAFQKKLITLNKDIVKYDFYDPENILVVKNIKHISIPDSFLKTDYKPLDKKILEKYHISNWTKQVFNLDK</sequence>
<reference evidence="1 2" key="1">
    <citation type="submission" date="2017-01" db="EMBL/GenBank/DDBJ databases">
        <title>Complete genome of Lacinutrix venerupis DOK2-8 isolated from seawater in Dokdo.</title>
        <authorList>
            <person name="Chi W.-J."/>
            <person name="Kim J.H."/>
        </authorList>
    </citation>
    <scope>NUCLEOTIDE SEQUENCE [LARGE SCALE GENOMIC DNA]</scope>
    <source>
        <strain evidence="1 2">DOK2-8</strain>
    </source>
</reference>
<dbReference type="RefSeq" id="WP_076734286.1">
    <property type="nucleotide sequence ID" value="NZ_CP019352.1"/>
</dbReference>
<dbReference type="KEGG" id="lvn:BWR22_14095"/>
<proteinExistence type="predicted"/>
<evidence type="ECO:0000313" key="1">
    <source>
        <dbReference type="EMBL" id="APY01384.1"/>
    </source>
</evidence>
<evidence type="ECO:0000313" key="2">
    <source>
        <dbReference type="Proteomes" id="UP000187506"/>
    </source>
</evidence>
<dbReference type="Proteomes" id="UP000187506">
    <property type="component" value="Chromosome"/>
</dbReference>
<protein>
    <submittedName>
        <fullName evidence="1">Uncharacterized protein</fullName>
    </submittedName>
</protein>
<organism evidence="1 2">
    <name type="scientific">Lacinutrix venerupis</name>
    <dbReference type="NCBI Taxonomy" id="1486034"/>
    <lineage>
        <taxon>Bacteria</taxon>
        <taxon>Pseudomonadati</taxon>
        <taxon>Bacteroidota</taxon>
        <taxon>Flavobacteriia</taxon>
        <taxon>Flavobacteriales</taxon>
        <taxon>Flavobacteriaceae</taxon>
        <taxon>Lacinutrix</taxon>
    </lineage>
</organism>
<dbReference type="EMBL" id="CP019352">
    <property type="protein sequence ID" value="APY01384.1"/>
    <property type="molecule type" value="Genomic_DNA"/>
</dbReference>
<keyword evidence="2" id="KW-1185">Reference proteome</keyword>
<name>A0AAC9LMW9_9FLAO</name>
<dbReference type="AlphaFoldDB" id="A0AAC9LMW9"/>
<accession>A0AAC9LMW9</accession>